<evidence type="ECO:0000256" key="2">
    <source>
        <dbReference type="ARBA" id="ARBA00007935"/>
    </source>
</evidence>
<keyword evidence="3" id="KW-0813">Transport</keyword>
<keyword evidence="4" id="KW-1003">Cell membrane</keyword>
<protein>
    <submittedName>
        <fullName evidence="10">Iron chelate uptake ABC transporter family permease subunit</fullName>
    </submittedName>
</protein>
<reference evidence="11" key="1">
    <citation type="journal article" date="2019" name="Int. J. Syst. Evol. Microbiol.">
        <title>The Global Catalogue of Microorganisms (GCM) 10K type strain sequencing project: providing services to taxonomists for standard genome sequencing and annotation.</title>
        <authorList>
            <consortium name="The Broad Institute Genomics Platform"/>
            <consortium name="The Broad Institute Genome Sequencing Center for Infectious Disease"/>
            <person name="Wu L."/>
            <person name="Ma J."/>
        </authorList>
    </citation>
    <scope>NUCLEOTIDE SEQUENCE [LARGE SCALE GENOMIC DNA]</scope>
    <source>
        <strain evidence="11">JCM 16703</strain>
    </source>
</reference>
<evidence type="ECO:0000256" key="9">
    <source>
        <dbReference type="SAM" id="Phobius"/>
    </source>
</evidence>
<dbReference type="Gene3D" id="1.10.3470.10">
    <property type="entry name" value="ABC transporter involved in vitamin B12 uptake, BtuC"/>
    <property type="match status" value="1"/>
</dbReference>
<feature type="region of interest" description="Disordered" evidence="8">
    <location>
        <begin position="1"/>
        <end position="28"/>
    </location>
</feature>
<keyword evidence="7 9" id="KW-0472">Membrane</keyword>
<evidence type="ECO:0000256" key="7">
    <source>
        <dbReference type="ARBA" id="ARBA00023136"/>
    </source>
</evidence>
<feature type="compositionally biased region" description="Low complexity" evidence="8">
    <location>
        <begin position="1"/>
        <end position="12"/>
    </location>
</feature>
<dbReference type="PANTHER" id="PTHR30472">
    <property type="entry name" value="FERRIC ENTEROBACTIN TRANSPORT SYSTEM PERMEASE PROTEIN"/>
    <property type="match status" value="1"/>
</dbReference>
<gene>
    <name evidence="10" type="ORF">GCM10022215_06350</name>
</gene>
<evidence type="ECO:0000313" key="10">
    <source>
        <dbReference type="EMBL" id="GAA4110876.1"/>
    </source>
</evidence>
<feature type="transmembrane region" description="Helical" evidence="9">
    <location>
        <begin position="90"/>
        <end position="107"/>
    </location>
</feature>
<organism evidence="10 11">
    <name type="scientific">Nocardioides fonticola</name>
    <dbReference type="NCBI Taxonomy" id="450363"/>
    <lineage>
        <taxon>Bacteria</taxon>
        <taxon>Bacillati</taxon>
        <taxon>Actinomycetota</taxon>
        <taxon>Actinomycetes</taxon>
        <taxon>Propionibacteriales</taxon>
        <taxon>Nocardioidaceae</taxon>
        <taxon>Nocardioides</taxon>
    </lineage>
</organism>
<evidence type="ECO:0000256" key="8">
    <source>
        <dbReference type="SAM" id="MobiDB-lite"/>
    </source>
</evidence>
<dbReference type="InterPro" id="IPR037294">
    <property type="entry name" value="ABC_BtuC-like"/>
</dbReference>
<accession>A0ABP7XBS8</accession>
<keyword evidence="11" id="KW-1185">Reference proteome</keyword>
<evidence type="ECO:0000256" key="5">
    <source>
        <dbReference type="ARBA" id="ARBA00022692"/>
    </source>
</evidence>
<dbReference type="Proteomes" id="UP001501495">
    <property type="component" value="Unassembled WGS sequence"/>
</dbReference>
<dbReference type="EMBL" id="BAAAZH010000005">
    <property type="protein sequence ID" value="GAA4110876.1"/>
    <property type="molecule type" value="Genomic_DNA"/>
</dbReference>
<name>A0ABP7XBS8_9ACTN</name>
<comment type="subcellular location">
    <subcellularLocation>
        <location evidence="1">Cell membrane</location>
        <topology evidence="1">Multi-pass membrane protein</topology>
    </subcellularLocation>
</comment>
<evidence type="ECO:0000256" key="6">
    <source>
        <dbReference type="ARBA" id="ARBA00022989"/>
    </source>
</evidence>
<dbReference type="SUPFAM" id="SSF81345">
    <property type="entry name" value="ABC transporter involved in vitamin B12 uptake, BtuC"/>
    <property type="match status" value="1"/>
</dbReference>
<feature type="transmembrane region" description="Helical" evidence="9">
    <location>
        <begin position="265"/>
        <end position="286"/>
    </location>
</feature>
<evidence type="ECO:0000256" key="1">
    <source>
        <dbReference type="ARBA" id="ARBA00004651"/>
    </source>
</evidence>
<evidence type="ECO:0000256" key="3">
    <source>
        <dbReference type="ARBA" id="ARBA00022448"/>
    </source>
</evidence>
<evidence type="ECO:0000313" key="11">
    <source>
        <dbReference type="Proteomes" id="UP001501495"/>
    </source>
</evidence>
<feature type="transmembrane region" description="Helical" evidence="9">
    <location>
        <begin position="144"/>
        <end position="164"/>
    </location>
</feature>
<proteinExistence type="inferred from homology"/>
<dbReference type="RefSeq" id="WP_344731769.1">
    <property type="nucleotide sequence ID" value="NZ_BAAAZH010000005.1"/>
</dbReference>
<dbReference type="Pfam" id="PF01032">
    <property type="entry name" value="FecCD"/>
    <property type="match status" value="1"/>
</dbReference>
<dbReference type="InterPro" id="IPR000522">
    <property type="entry name" value="ABC_transptr_permease_BtuC"/>
</dbReference>
<comment type="similarity">
    <text evidence="2">Belongs to the binding-protein-dependent transport system permease family. FecCD subfamily.</text>
</comment>
<feature type="transmembrane region" description="Helical" evidence="9">
    <location>
        <begin position="337"/>
        <end position="354"/>
    </location>
</feature>
<keyword evidence="5 9" id="KW-0812">Transmembrane</keyword>
<sequence length="360" mass="35979">MTTTAPAAPARTSGAPVTPQTGESEGTARLRRRRVAVVVGALLLLALACAASLAWGARDIAPGQVWRALVDPVAGDNDHLVVRDLRVPRTLVGLVGGAAFAAAGVLLQGVTRNPIADPGLLGINAGASLAVVVAIALGASSIGAYVWCAFAGAVLAALVVHLAASLSGDGPTPVTLALVGAAFSALATSAITVVLLTDQRTLGEFRSWQVGSLANRSLDLLPPVLPFVVLGVVLAVAAAPVLDALALGDDVAAALGVRVGRGRALVLLAVVLLCGSAVSLVGPIAFVGLVVPHLARMLVGAHDHRWLLGVSLLLGPSLLLAADVIGRLLAPPGEVEAGLVVAVLGAPVLLAIVRRGRVLA</sequence>
<keyword evidence="6 9" id="KW-1133">Transmembrane helix</keyword>
<feature type="transmembrane region" description="Helical" evidence="9">
    <location>
        <begin position="306"/>
        <end position="325"/>
    </location>
</feature>
<dbReference type="PANTHER" id="PTHR30472:SF1">
    <property type="entry name" value="FE(3+) DICITRATE TRANSPORT SYSTEM PERMEASE PROTEIN FECC-RELATED"/>
    <property type="match status" value="1"/>
</dbReference>
<feature type="transmembrane region" description="Helical" evidence="9">
    <location>
        <begin position="224"/>
        <end position="245"/>
    </location>
</feature>
<comment type="caution">
    <text evidence="10">The sequence shown here is derived from an EMBL/GenBank/DDBJ whole genome shotgun (WGS) entry which is preliminary data.</text>
</comment>
<dbReference type="CDD" id="cd06550">
    <property type="entry name" value="TM_ABC_iron-siderophores_like"/>
    <property type="match status" value="1"/>
</dbReference>
<feature type="transmembrane region" description="Helical" evidence="9">
    <location>
        <begin position="35"/>
        <end position="57"/>
    </location>
</feature>
<feature type="transmembrane region" description="Helical" evidence="9">
    <location>
        <begin position="176"/>
        <end position="196"/>
    </location>
</feature>
<evidence type="ECO:0000256" key="4">
    <source>
        <dbReference type="ARBA" id="ARBA00022475"/>
    </source>
</evidence>
<feature type="transmembrane region" description="Helical" evidence="9">
    <location>
        <begin position="119"/>
        <end position="138"/>
    </location>
</feature>